<dbReference type="AlphaFoldDB" id="A0A4Y9ZKY0"/>
<evidence type="ECO:0000313" key="2">
    <source>
        <dbReference type="Proteomes" id="UP000298061"/>
    </source>
</evidence>
<dbReference type="Proteomes" id="UP000298061">
    <property type="component" value="Unassembled WGS sequence"/>
</dbReference>
<dbReference type="STRING" id="135208.A0A4Y9ZKY0"/>
<organism evidence="1 2">
    <name type="scientific">Hericium alpestre</name>
    <dbReference type="NCBI Taxonomy" id="135208"/>
    <lineage>
        <taxon>Eukaryota</taxon>
        <taxon>Fungi</taxon>
        <taxon>Dikarya</taxon>
        <taxon>Basidiomycota</taxon>
        <taxon>Agaricomycotina</taxon>
        <taxon>Agaricomycetes</taxon>
        <taxon>Russulales</taxon>
        <taxon>Hericiaceae</taxon>
        <taxon>Hericium</taxon>
    </lineage>
</organism>
<accession>A0A4Y9ZKY0</accession>
<evidence type="ECO:0000313" key="1">
    <source>
        <dbReference type="EMBL" id="TFY75412.1"/>
    </source>
</evidence>
<protein>
    <submittedName>
        <fullName evidence="1">Uncharacterized protein</fullName>
    </submittedName>
</protein>
<keyword evidence="2" id="KW-1185">Reference proteome</keyword>
<gene>
    <name evidence="1" type="ORF">EWM64_g8601</name>
</gene>
<name>A0A4Y9ZKY0_9AGAM</name>
<reference evidence="1 2" key="1">
    <citation type="submission" date="2019-02" db="EMBL/GenBank/DDBJ databases">
        <title>Genome sequencing of the rare red list fungi Hericium alpestre (H. flagellum).</title>
        <authorList>
            <person name="Buettner E."/>
            <person name="Kellner H."/>
        </authorList>
    </citation>
    <scope>NUCLEOTIDE SEQUENCE [LARGE SCALE GENOMIC DNA]</scope>
    <source>
        <strain evidence="1 2">DSM 108284</strain>
    </source>
</reference>
<dbReference type="OrthoDB" id="3268838at2759"/>
<sequence>MDGRCTLLLQALVSAVQPDCLIMPESREVLMSEKHIRYVLQQNPDANWTLQAISCDASRDEQKAFRISTRHKNRLIDKITGNEIVSLVHGQNGAQTPLWLPMPLLPPSGDSAESLGTMCLMGITSTPRTLRLDLDTMWLQVHLLLHTSVQVYSRTQWEKFVLPVSKKVCRFHVDLALEFEKFILAFITSNLLIQVTWLQDVVEMPMPNPNILRDWPQWLEMVAKWLEDHFHKSRGTTMIGNIMTRSDDIPEGVGRYTDDEIDQLADEEVFDNPSRCACVLEALYAYTWISEHKIWPKVVKPAIQDGLLAPTGWQWMKYMTYLYVYGHETSYVPACMKELLHIFNTHLPNYLRQREIDEGL</sequence>
<proteinExistence type="predicted"/>
<dbReference type="EMBL" id="SFCI01001585">
    <property type="protein sequence ID" value="TFY75412.1"/>
    <property type="molecule type" value="Genomic_DNA"/>
</dbReference>
<comment type="caution">
    <text evidence="1">The sequence shown here is derived from an EMBL/GenBank/DDBJ whole genome shotgun (WGS) entry which is preliminary data.</text>
</comment>